<reference evidence="1 2" key="1">
    <citation type="submission" date="2023-01" db="EMBL/GenBank/DDBJ databases">
        <authorList>
            <person name="Kreplak J."/>
        </authorList>
    </citation>
    <scope>NUCLEOTIDE SEQUENCE [LARGE SCALE GENOMIC DNA]</scope>
</reference>
<accession>A0AAV1AXR0</accession>
<proteinExistence type="predicted"/>
<organism evidence="1 2">
    <name type="scientific">Vicia faba</name>
    <name type="common">Broad bean</name>
    <name type="synonym">Faba vulgaris</name>
    <dbReference type="NCBI Taxonomy" id="3906"/>
    <lineage>
        <taxon>Eukaryota</taxon>
        <taxon>Viridiplantae</taxon>
        <taxon>Streptophyta</taxon>
        <taxon>Embryophyta</taxon>
        <taxon>Tracheophyta</taxon>
        <taxon>Spermatophyta</taxon>
        <taxon>Magnoliopsida</taxon>
        <taxon>eudicotyledons</taxon>
        <taxon>Gunneridae</taxon>
        <taxon>Pentapetalae</taxon>
        <taxon>rosids</taxon>
        <taxon>fabids</taxon>
        <taxon>Fabales</taxon>
        <taxon>Fabaceae</taxon>
        <taxon>Papilionoideae</taxon>
        <taxon>50 kb inversion clade</taxon>
        <taxon>NPAAA clade</taxon>
        <taxon>Hologalegina</taxon>
        <taxon>IRL clade</taxon>
        <taxon>Fabeae</taxon>
        <taxon>Vicia</taxon>
    </lineage>
</organism>
<name>A0AAV1AXR0_VICFA</name>
<dbReference type="EMBL" id="OX451740">
    <property type="protein sequence ID" value="CAI8615239.1"/>
    <property type="molecule type" value="Genomic_DNA"/>
</dbReference>
<sequence>PKQPFRLLKGHPAMIPSSGFPLQVKNPKEQGNRCLGPQETTYKFECPDKGNHVGMNLGGSQVQVIKHSHLEVVERKTESEIFKYDLVHREGVLSKFRANACVPCRPHDLKISLKPLLASAVLDDNISLPVGIAINRSYPSGFRTDPVQSRVVNSVDQINAFLGVNVLRGLGNISHLPAKYMKPVNSTANPLFRDTDGEK</sequence>
<feature type="non-terminal residue" evidence="1">
    <location>
        <position position="1"/>
    </location>
</feature>
<protein>
    <submittedName>
        <fullName evidence="1">Uncharacterized protein</fullName>
    </submittedName>
</protein>
<dbReference type="Proteomes" id="UP001157006">
    <property type="component" value="Chromosome 5"/>
</dbReference>
<dbReference type="AlphaFoldDB" id="A0AAV1AXR0"/>
<evidence type="ECO:0000313" key="2">
    <source>
        <dbReference type="Proteomes" id="UP001157006"/>
    </source>
</evidence>
<gene>
    <name evidence="1" type="ORF">VFH_V169120</name>
</gene>
<evidence type="ECO:0000313" key="1">
    <source>
        <dbReference type="EMBL" id="CAI8615239.1"/>
    </source>
</evidence>
<keyword evidence="2" id="KW-1185">Reference proteome</keyword>